<dbReference type="PROSITE" id="PS51417">
    <property type="entry name" value="ARF"/>
    <property type="match status" value="1"/>
</dbReference>
<dbReference type="Pfam" id="PF00025">
    <property type="entry name" value="Arf"/>
    <property type="match status" value="1"/>
</dbReference>
<dbReference type="GeneTree" id="ENSGT00940000169908"/>
<dbReference type="GO" id="GO:0097730">
    <property type="term" value="C:non-motile cilium"/>
    <property type="evidence" value="ECO:0007669"/>
    <property type="project" value="TreeGrafter"/>
</dbReference>
<keyword evidence="2 3" id="KW-0342">GTP-binding</keyword>
<keyword evidence="4" id="KW-0460">Magnesium</keyword>
<dbReference type="PANTHER" id="PTHR46090:SF1">
    <property type="entry name" value="ADP-RIBOSYLATION FACTOR-LIKE PROTEIN 13A"/>
    <property type="match status" value="1"/>
</dbReference>
<reference evidence="5" key="1">
    <citation type="submission" date="2020-07" db="EMBL/GenBank/DDBJ databases">
        <title>A long reads based de novo assembly of the rainbow trout Arlee double haploid line genome.</title>
        <authorList>
            <person name="Gao G."/>
            <person name="Palti Y."/>
        </authorList>
    </citation>
    <scope>NUCLEOTIDE SEQUENCE [LARGE SCALE GENOMIC DNA]</scope>
</reference>
<keyword evidence="6" id="KW-1185">Reference proteome</keyword>
<dbReference type="InterPro" id="IPR006689">
    <property type="entry name" value="Small_GTPase_ARF/SAR"/>
</dbReference>
<feature type="binding site" evidence="3">
    <location>
        <begin position="103"/>
        <end position="106"/>
    </location>
    <ligand>
        <name>GTP</name>
        <dbReference type="ChEBI" id="CHEBI:37565"/>
    </ligand>
</feature>
<dbReference type="GO" id="GO:1905515">
    <property type="term" value="P:non-motile cilium assembly"/>
    <property type="evidence" value="ECO:0007669"/>
    <property type="project" value="TreeGrafter"/>
</dbReference>
<organism evidence="5 6">
    <name type="scientific">Oncorhynchus mykiss</name>
    <name type="common">Rainbow trout</name>
    <name type="synonym">Salmo gairdneri</name>
    <dbReference type="NCBI Taxonomy" id="8022"/>
    <lineage>
        <taxon>Eukaryota</taxon>
        <taxon>Metazoa</taxon>
        <taxon>Chordata</taxon>
        <taxon>Craniata</taxon>
        <taxon>Vertebrata</taxon>
        <taxon>Euteleostomi</taxon>
        <taxon>Actinopterygii</taxon>
        <taxon>Neopterygii</taxon>
        <taxon>Teleostei</taxon>
        <taxon>Protacanthopterygii</taxon>
        <taxon>Salmoniformes</taxon>
        <taxon>Salmonidae</taxon>
        <taxon>Salmoninae</taxon>
        <taxon>Oncorhynchus</taxon>
    </lineage>
</organism>
<proteinExistence type="predicted"/>
<protein>
    <recommendedName>
        <fullName evidence="7">ADP-ribosylation factor-like protein 13B</fullName>
    </recommendedName>
</protein>
<evidence type="ECO:0000256" key="4">
    <source>
        <dbReference type="PIRSR" id="PIRSR606689-2"/>
    </source>
</evidence>
<dbReference type="Gene3D" id="3.40.50.300">
    <property type="entry name" value="P-loop containing nucleotide triphosphate hydrolases"/>
    <property type="match status" value="1"/>
</dbReference>
<dbReference type="Ensembl" id="ENSOMYT00000138790.1">
    <property type="protein sequence ID" value="ENSOMYP00000137315.1"/>
    <property type="gene ID" value="ENSOMYG00000056749.1"/>
</dbReference>
<feature type="binding site" evidence="3">
    <location>
        <position position="45"/>
    </location>
    <ligand>
        <name>GTP</name>
        <dbReference type="ChEBI" id="CHEBI:37565"/>
    </ligand>
</feature>
<dbReference type="GO" id="GO:0031514">
    <property type="term" value="C:motile cilium"/>
    <property type="evidence" value="ECO:0007669"/>
    <property type="project" value="TreeGrafter"/>
</dbReference>
<evidence type="ECO:0000256" key="1">
    <source>
        <dbReference type="ARBA" id="ARBA00022741"/>
    </source>
</evidence>
<dbReference type="GO" id="GO:0097500">
    <property type="term" value="P:receptor localization to non-motile cilium"/>
    <property type="evidence" value="ECO:0007669"/>
    <property type="project" value="TreeGrafter"/>
</dbReference>
<evidence type="ECO:0000256" key="3">
    <source>
        <dbReference type="PIRSR" id="PIRSR606689-1"/>
    </source>
</evidence>
<dbReference type="Proteomes" id="UP000694395">
    <property type="component" value="Chromosome 22"/>
</dbReference>
<dbReference type="PROSITE" id="PS51257">
    <property type="entry name" value="PROKAR_LIPOPROTEIN"/>
    <property type="match status" value="1"/>
</dbReference>
<keyword evidence="1 3" id="KW-0547">Nucleotide-binding</keyword>
<reference evidence="5" key="3">
    <citation type="submission" date="2025-09" db="UniProtKB">
        <authorList>
            <consortium name="Ensembl"/>
        </authorList>
    </citation>
    <scope>IDENTIFICATION</scope>
</reference>
<sequence length="202" mass="22526">MDNTEKTTIITDLQGGDPLSRTVTSTLFSCVWGGCKVTIYDLVGGAGWLGRAMLGSYYTQSHGLVFVVDLWSIHKSLQDTRVAITDVLQHTHIAGKAVLLLANQQDLSGALGEVELKHCLSLEKLVNRHQCRCLIKLCLAVLGSGKTLDKSISEGVEWLLDYISHDYKAINERVQMDTAHKRAREEDKRTREDIACLEKEDR</sequence>
<evidence type="ECO:0008006" key="7">
    <source>
        <dbReference type="Google" id="ProtNLM"/>
    </source>
</evidence>
<dbReference type="GO" id="GO:0005525">
    <property type="term" value="F:GTP binding"/>
    <property type="evidence" value="ECO:0007669"/>
    <property type="project" value="UniProtKB-KW"/>
</dbReference>
<dbReference type="PANTHER" id="PTHR46090">
    <property type="entry name" value="ADP-RIBOSYLATION FACTOR-LIKE PROTEIN 13B"/>
    <property type="match status" value="1"/>
</dbReference>
<dbReference type="SUPFAM" id="SSF52540">
    <property type="entry name" value="P-loop containing nucleoside triphosphate hydrolases"/>
    <property type="match status" value="1"/>
</dbReference>
<evidence type="ECO:0000313" key="6">
    <source>
        <dbReference type="Proteomes" id="UP000694395"/>
    </source>
</evidence>
<dbReference type="AlphaFoldDB" id="A0A8K9XQ27"/>
<feature type="binding site" evidence="4">
    <location>
        <position position="25"/>
    </location>
    <ligand>
        <name>Mg(2+)</name>
        <dbReference type="ChEBI" id="CHEBI:18420"/>
    </ligand>
</feature>
<keyword evidence="4" id="KW-0479">Metal-binding</keyword>
<dbReference type="GO" id="GO:0046872">
    <property type="term" value="F:metal ion binding"/>
    <property type="evidence" value="ECO:0007669"/>
    <property type="project" value="UniProtKB-KW"/>
</dbReference>
<dbReference type="InterPro" id="IPR027417">
    <property type="entry name" value="P-loop_NTPase"/>
</dbReference>
<accession>A0A8K9XQ27</accession>
<dbReference type="InterPro" id="IPR051995">
    <property type="entry name" value="Ciliary_GTPase"/>
</dbReference>
<feature type="binding site" evidence="4">
    <location>
        <position position="7"/>
    </location>
    <ligand>
        <name>Mg(2+)</name>
        <dbReference type="ChEBI" id="CHEBI:18420"/>
    </ligand>
</feature>
<name>A0A8K9XQ27_ONCMY</name>
<evidence type="ECO:0000256" key="2">
    <source>
        <dbReference type="ARBA" id="ARBA00023134"/>
    </source>
</evidence>
<dbReference type="GO" id="GO:0060170">
    <property type="term" value="C:ciliary membrane"/>
    <property type="evidence" value="ECO:0007669"/>
    <property type="project" value="TreeGrafter"/>
</dbReference>
<reference evidence="5" key="2">
    <citation type="submission" date="2025-08" db="UniProtKB">
        <authorList>
            <consortium name="Ensembl"/>
        </authorList>
    </citation>
    <scope>IDENTIFICATION</scope>
</reference>
<evidence type="ECO:0000313" key="5">
    <source>
        <dbReference type="Ensembl" id="ENSOMYP00000137315.1"/>
    </source>
</evidence>
<dbReference type="GO" id="GO:0003924">
    <property type="term" value="F:GTPase activity"/>
    <property type="evidence" value="ECO:0007669"/>
    <property type="project" value="InterPro"/>
</dbReference>